<keyword evidence="3 5" id="KW-0663">Pyridoxal phosphate</keyword>
<feature type="domain" description="Orn/DAP/Arg decarboxylase 2 C-terminal" evidence="7">
    <location>
        <begin position="278"/>
        <end position="366"/>
    </location>
</feature>
<dbReference type="PROSITE" id="PS00878">
    <property type="entry name" value="ODR_DC_2_1"/>
    <property type="match status" value="1"/>
</dbReference>
<sequence>MKTLPFSEAEIRRAVSQFPTPFHLYNAEAIRQNARRLMKAFEWAGGFTNFFAVKACPNPYVLEILMEEGFGADCSSASELVLAEMVGITGEMIMYTSNDTSARELVTAVREGVIVNLDDITFIPFLEKHAGIPELLCLRYNPGPLREGNALIGKPEEAKYGFTGKQLLEGYKILRDKGVKRFGLHTMVASNGLDPQYFIATAEMLFSLVAEISEELGICFEFVNLGGGIGIPYMPDQNPVDLEIVSAGIKDLYKDIIIGNGLDPLKIYMENGRMIVGPFGCLVTTAIHPMTKYRDYVGVDACINALMRYALYGSYHHITVVGKENDPLTKTYCVTGSLCENNDYFATDRLLPEIVEGDILVIHDTGAHGHAMGSNYNGKPRPAEILMDPDGSFRQIRREETTADLFKTLDFSKLRTKSR</sequence>
<dbReference type="PATRIC" id="fig|1618337.4.peg.381"/>
<keyword evidence="4 9" id="KW-0456">Lyase</keyword>
<evidence type="ECO:0000256" key="5">
    <source>
        <dbReference type="PIRSR" id="PIRSR600183-50"/>
    </source>
</evidence>
<dbReference type="KEGG" id="bbgw:UT28_C0001G0384"/>
<dbReference type="EMBL" id="CP011213">
    <property type="protein sequence ID" value="AKM82190.1"/>
    <property type="molecule type" value="Genomic_DNA"/>
</dbReference>
<dbReference type="InterPro" id="IPR022644">
    <property type="entry name" value="De-COase2_N"/>
</dbReference>
<feature type="modified residue" description="N6-(pyridoxal phosphate)lysine" evidence="5">
    <location>
        <position position="54"/>
    </location>
</feature>
<evidence type="ECO:0000256" key="2">
    <source>
        <dbReference type="ARBA" id="ARBA00022793"/>
    </source>
</evidence>
<accession>A0A0G4B3P4</accession>
<evidence type="ECO:0000259" key="8">
    <source>
        <dbReference type="Pfam" id="PF02784"/>
    </source>
</evidence>
<evidence type="ECO:0000313" key="10">
    <source>
        <dbReference type="Proteomes" id="UP000035648"/>
    </source>
</evidence>
<comment type="cofactor">
    <cofactor evidence="1 5">
        <name>pyridoxal 5'-phosphate</name>
        <dbReference type="ChEBI" id="CHEBI:597326"/>
    </cofactor>
</comment>
<dbReference type="PRINTS" id="PR01181">
    <property type="entry name" value="DAPDCRBXLASE"/>
</dbReference>
<dbReference type="GO" id="GO:0008836">
    <property type="term" value="F:diaminopimelate decarboxylase activity"/>
    <property type="evidence" value="ECO:0007669"/>
    <property type="project" value="UniProtKB-EC"/>
</dbReference>
<dbReference type="SUPFAM" id="SSF51419">
    <property type="entry name" value="PLP-binding barrel"/>
    <property type="match status" value="1"/>
</dbReference>
<evidence type="ECO:0000256" key="6">
    <source>
        <dbReference type="RuleBase" id="RU003737"/>
    </source>
</evidence>
<dbReference type="EC" id="4.1.1.20" evidence="9"/>
<feature type="active site" description="Proton donor" evidence="5">
    <location>
        <position position="339"/>
    </location>
</feature>
<dbReference type="Pfam" id="PF00278">
    <property type="entry name" value="Orn_DAP_Arg_deC"/>
    <property type="match status" value="1"/>
</dbReference>
<evidence type="ECO:0000256" key="4">
    <source>
        <dbReference type="ARBA" id="ARBA00023239"/>
    </source>
</evidence>
<dbReference type="SUPFAM" id="SSF50621">
    <property type="entry name" value="Alanine racemase C-terminal domain-like"/>
    <property type="match status" value="1"/>
</dbReference>
<dbReference type="Pfam" id="PF02784">
    <property type="entry name" value="Orn_Arg_deC_N"/>
    <property type="match status" value="1"/>
</dbReference>
<dbReference type="InterPro" id="IPR029066">
    <property type="entry name" value="PLP-binding_barrel"/>
</dbReference>
<evidence type="ECO:0000256" key="3">
    <source>
        <dbReference type="ARBA" id="ARBA00022898"/>
    </source>
</evidence>
<dbReference type="InterPro" id="IPR009006">
    <property type="entry name" value="Ala_racemase/Decarboxylase_C"/>
</dbReference>
<dbReference type="PRINTS" id="PR01179">
    <property type="entry name" value="ODADCRBXLASE"/>
</dbReference>
<dbReference type="InterPro" id="IPR022653">
    <property type="entry name" value="De-COase2_pyr-phos_BS"/>
</dbReference>
<dbReference type="PANTHER" id="PTHR43727">
    <property type="entry name" value="DIAMINOPIMELATE DECARBOXYLASE"/>
    <property type="match status" value="1"/>
</dbReference>
<dbReference type="Proteomes" id="UP000035648">
    <property type="component" value="Chromosome"/>
</dbReference>
<gene>
    <name evidence="9" type="ORF">UT28_C0001G0384</name>
</gene>
<dbReference type="PANTHER" id="PTHR43727:SF2">
    <property type="entry name" value="GROUP IV DECARBOXYLASE"/>
    <property type="match status" value="1"/>
</dbReference>
<evidence type="ECO:0000256" key="1">
    <source>
        <dbReference type="ARBA" id="ARBA00001933"/>
    </source>
</evidence>
<dbReference type="GO" id="GO:0009089">
    <property type="term" value="P:lysine biosynthetic process via diaminopimelate"/>
    <property type="evidence" value="ECO:0007669"/>
    <property type="project" value="InterPro"/>
</dbReference>
<organism evidence="9 10">
    <name type="scientific">Berkelbacteria bacterium GW2011_GWE1_39_12</name>
    <dbReference type="NCBI Taxonomy" id="1618337"/>
    <lineage>
        <taxon>Bacteria</taxon>
        <taxon>Candidatus Berkelbacteria</taxon>
    </lineage>
</organism>
<dbReference type="InterPro" id="IPR022643">
    <property type="entry name" value="De-COase2_C"/>
</dbReference>
<reference evidence="9 10" key="1">
    <citation type="journal article" date="2015" name="Nature">
        <title>rRNA introns, odd ribosomes, and small enigmatic genomes across a large radiation of phyla.</title>
        <authorList>
            <person name="Brown C.T."/>
            <person name="Hug L.A."/>
            <person name="Thomas B.C."/>
            <person name="Sharon I."/>
            <person name="Castelle C.J."/>
            <person name="Singh A."/>
            <person name="Wilkins M.J."/>
            <person name="Williams K.H."/>
            <person name="Banfield J.F."/>
        </authorList>
    </citation>
    <scope>NUCLEOTIDE SEQUENCE [LARGE SCALE GENOMIC DNA]</scope>
</reference>
<protein>
    <submittedName>
        <fullName evidence="9">Diaminopimelate decarboxylase, diaminopimelate decarboxylase</fullName>
        <ecNumber evidence="9">4.1.1.20</ecNumber>
    </submittedName>
</protein>
<dbReference type="InterPro" id="IPR002986">
    <property type="entry name" value="DAP_deCOOHase_LysA"/>
</dbReference>
<proteinExistence type="inferred from homology"/>
<keyword evidence="2" id="KW-0210">Decarboxylase</keyword>
<dbReference type="CDD" id="cd06828">
    <property type="entry name" value="PLPDE_III_DapDC"/>
    <property type="match status" value="1"/>
</dbReference>
<dbReference type="AlphaFoldDB" id="A0A0G4B3P4"/>
<evidence type="ECO:0000259" key="7">
    <source>
        <dbReference type="Pfam" id="PF00278"/>
    </source>
</evidence>
<comment type="similarity">
    <text evidence="6">Belongs to the Orn/Lys/Arg decarboxylase class-II family.</text>
</comment>
<dbReference type="Gene3D" id="3.20.20.10">
    <property type="entry name" value="Alanine racemase"/>
    <property type="match status" value="1"/>
</dbReference>
<dbReference type="FunFam" id="3.20.20.10:FF:000003">
    <property type="entry name" value="Diaminopimelate decarboxylase"/>
    <property type="match status" value="1"/>
</dbReference>
<feature type="domain" description="Orn/DAP/Arg decarboxylase 2 N-terminal" evidence="8">
    <location>
        <begin position="29"/>
        <end position="276"/>
    </location>
</feature>
<dbReference type="Gene3D" id="2.40.37.10">
    <property type="entry name" value="Lyase, Ornithine Decarboxylase, Chain A, domain 1"/>
    <property type="match status" value="1"/>
</dbReference>
<name>A0A0G4B3P4_9BACT</name>
<dbReference type="InterPro" id="IPR000183">
    <property type="entry name" value="Orn/DAP/Arg_de-COase"/>
</dbReference>
<dbReference type="STRING" id="1618337.UT28_C0001G0384"/>
<evidence type="ECO:0000313" key="9">
    <source>
        <dbReference type="EMBL" id="AKM82190.1"/>
    </source>
</evidence>